<evidence type="ECO:0000256" key="13">
    <source>
        <dbReference type="PROSITE-ProRule" id="PRU01373"/>
    </source>
</evidence>
<feature type="domain" description="L,D-TPase catalytic" evidence="15">
    <location>
        <begin position="102"/>
        <end position="240"/>
    </location>
</feature>
<evidence type="ECO:0000256" key="7">
    <source>
        <dbReference type="ARBA" id="ARBA00022764"/>
    </source>
</evidence>
<protein>
    <submittedName>
        <fullName evidence="16">Peptidase</fullName>
    </submittedName>
</protein>
<evidence type="ECO:0000256" key="11">
    <source>
        <dbReference type="ARBA" id="ARBA00023316"/>
    </source>
</evidence>
<feature type="active site" description="Nucleophile" evidence="13">
    <location>
        <position position="216"/>
    </location>
</feature>
<evidence type="ECO:0000256" key="12">
    <source>
        <dbReference type="ARBA" id="ARBA00060592"/>
    </source>
</evidence>
<sequence length="311" mass="34836">MSANGLISKYIALTLLWFFSVVMTSCAWANVYSLPADGGRLIGRIQHHEVQKGEYFKTIADHYNIGILELMESNPGVDPFLPTPGTELMIPTQMLIPDVVRKGVVINLAELRLYYFPKHQREVHVFPIGIGKIGWDTPEMTTTISSRIENPTWTPPKSIRKAYLEEKGIVLPPVVPAGPDNPLGNHALRLAYGYGSYLIHGTNKDFGIGMRVSSGCVRLNPKDIAWLFEQTRRGEPVRIINRTIKISAEPNGEKWIEVHSPLSETENDSQVQKALKLTSDIVRFISDADIDNQKANDALLSQRGLPVNIRW</sequence>
<dbReference type="GO" id="GO:0071555">
    <property type="term" value="P:cell wall organization"/>
    <property type="evidence" value="ECO:0007669"/>
    <property type="project" value="UniProtKB-UniRule"/>
</dbReference>
<dbReference type="GO" id="GO:0071972">
    <property type="term" value="F:peptidoglycan L,D-transpeptidase activity"/>
    <property type="evidence" value="ECO:0007669"/>
    <property type="project" value="TreeGrafter"/>
</dbReference>
<evidence type="ECO:0000256" key="9">
    <source>
        <dbReference type="ARBA" id="ARBA00022960"/>
    </source>
</evidence>
<evidence type="ECO:0000256" key="3">
    <source>
        <dbReference type="ARBA" id="ARBA00005992"/>
    </source>
</evidence>
<accession>A0A917N6M8</accession>
<dbReference type="CDD" id="cd00118">
    <property type="entry name" value="LysM"/>
    <property type="match status" value="1"/>
</dbReference>
<evidence type="ECO:0000256" key="1">
    <source>
        <dbReference type="ARBA" id="ARBA00004418"/>
    </source>
</evidence>
<dbReference type="Gene3D" id="3.10.350.10">
    <property type="entry name" value="LysM domain"/>
    <property type="match status" value="1"/>
</dbReference>
<dbReference type="Gene3D" id="2.40.440.10">
    <property type="entry name" value="L,D-transpeptidase catalytic domain-like"/>
    <property type="match status" value="1"/>
</dbReference>
<feature type="domain" description="LysM" evidence="14">
    <location>
        <begin position="46"/>
        <end position="90"/>
    </location>
</feature>
<keyword evidence="5" id="KW-0808">Transferase</keyword>
<dbReference type="PANTHER" id="PTHR30582">
    <property type="entry name" value="L,D-TRANSPEPTIDASE"/>
    <property type="match status" value="1"/>
</dbReference>
<keyword evidence="9 13" id="KW-0133">Cell shape</keyword>
<dbReference type="InterPro" id="IPR038063">
    <property type="entry name" value="Transpep_catalytic_dom"/>
</dbReference>
<keyword evidence="6" id="KW-0732">Signal</keyword>
<dbReference type="Pfam" id="PF03734">
    <property type="entry name" value="YkuD"/>
    <property type="match status" value="1"/>
</dbReference>
<comment type="pathway">
    <text evidence="2 13">Cell wall biogenesis; peptidoglycan biosynthesis.</text>
</comment>
<dbReference type="Pfam" id="PF01476">
    <property type="entry name" value="LysM"/>
    <property type="match status" value="1"/>
</dbReference>
<dbReference type="PANTHER" id="PTHR30582:SF24">
    <property type="entry name" value="L,D-TRANSPEPTIDASE ERFK_SRFK-RELATED"/>
    <property type="match status" value="1"/>
</dbReference>
<keyword evidence="8" id="KW-0378">Hydrolase</keyword>
<comment type="subcellular location">
    <subcellularLocation>
        <location evidence="1">Periplasm</location>
    </subcellularLocation>
</comment>
<dbReference type="PROSITE" id="PS52029">
    <property type="entry name" value="LD_TPASE"/>
    <property type="match status" value="1"/>
</dbReference>
<evidence type="ECO:0000313" key="17">
    <source>
        <dbReference type="Proteomes" id="UP000613743"/>
    </source>
</evidence>
<name>A0A917N6M8_9GAMM</name>
<dbReference type="GO" id="GO:0008360">
    <property type="term" value="P:regulation of cell shape"/>
    <property type="evidence" value="ECO:0007669"/>
    <property type="project" value="UniProtKB-UniRule"/>
</dbReference>
<dbReference type="InterPro" id="IPR005490">
    <property type="entry name" value="LD_TPept_cat_dom"/>
</dbReference>
<reference evidence="16" key="2">
    <citation type="submission" date="2020-09" db="EMBL/GenBank/DDBJ databases">
        <authorList>
            <person name="Sun Q."/>
            <person name="Ohkuma M."/>
        </authorList>
    </citation>
    <scope>NUCLEOTIDE SEQUENCE</scope>
    <source>
        <strain evidence="16">JCM 30804</strain>
    </source>
</reference>
<dbReference type="InterPro" id="IPR036779">
    <property type="entry name" value="LysM_dom_sf"/>
</dbReference>
<dbReference type="PROSITE" id="PS51782">
    <property type="entry name" value="LYSM"/>
    <property type="match status" value="1"/>
</dbReference>
<reference evidence="16" key="1">
    <citation type="journal article" date="2014" name="Int. J. Syst. Evol. Microbiol.">
        <title>Complete genome sequence of Corynebacterium casei LMG S-19264T (=DSM 44701T), isolated from a smear-ripened cheese.</title>
        <authorList>
            <consortium name="US DOE Joint Genome Institute (JGI-PGF)"/>
            <person name="Walter F."/>
            <person name="Albersmeier A."/>
            <person name="Kalinowski J."/>
            <person name="Ruckert C."/>
        </authorList>
    </citation>
    <scope>NUCLEOTIDE SEQUENCE</scope>
    <source>
        <strain evidence="16">JCM 30804</strain>
    </source>
</reference>
<evidence type="ECO:0000259" key="14">
    <source>
        <dbReference type="PROSITE" id="PS51782"/>
    </source>
</evidence>
<comment type="caution">
    <text evidence="16">The sequence shown here is derived from an EMBL/GenBank/DDBJ whole genome shotgun (WGS) entry which is preliminary data.</text>
</comment>
<comment type="pathway">
    <text evidence="12">Glycan biosynthesis.</text>
</comment>
<feature type="active site" description="Proton donor/acceptor" evidence="13">
    <location>
        <position position="200"/>
    </location>
</feature>
<keyword evidence="10 13" id="KW-0573">Peptidoglycan synthesis</keyword>
<gene>
    <name evidence="16" type="ORF">GCM10009332_03480</name>
</gene>
<evidence type="ECO:0000256" key="8">
    <source>
        <dbReference type="ARBA" id="ARBA00022801"/>
    </source>
</evidence>
<dbReference type="InterPro" id="IPR050979">
    <property type="entry name" value="LD-transpeptidase"/>
</dbReference>
<dbReference type="GO" id="GO:0005576">
    <property type="term" value="C:extracellular region"/>
    <property type="evidence" value="ECO:0007669"/>
    <property type="project" value="TreeGrafter"/>
</dbReference>
<keyword evidence="17" id="KW-1185">Reference proteome</keyword>
<dbReference type="AlphaFoldDB" id="A0A917N6M8"/>
<dbReference type="EMBL" id="BMPZ01000001">
    <property type="protein sequence ID" value="GGI69685.1"/>
    <property type="molecule type" value="Genomic_DNA"/>
</dbReference>
<organism evidence="16 17">
    <name type="scientific">Shewanella gelidii</name>
    <dbReference type="NCBI Taxonomy" id="1642821"/>
    <lineage>
        <taxon>Bacteria</taxon>
        <taxon>Pseudomonadati</taxon>
        <taxon>Pseudomonadota</taxon>
        <taxon>Gammaproteobacteria</taxon>
        <taxon>Alteromonadales</taxon>
        <taxon>Shewanellaceae</taxon>
        <taxon>Shewanella</taxon>
    </lineage>
</organism>
<evidence type="ECO:0000256" key="10">
    <source>
        <dbReference type="ARBA" id="ARBA00022984"/>
    </source>
</evidence>
<keyword evidence="11 13" id="KW-0961">Cell wall biogenesis/degradation</keyword>
<keyword evidence="4" id="KW-0328">Glycosyltransferase</keyword>
<evidence type="ECO:0000256" key="6">
    <source>
        <dbReference type="ARBA" id="ARBA00022729"/>
    </source>
</evidence>
<evidence type="ECO:0000256" key="2">
    <source>
        <dbReference type="ARBA" id="ARBA00004752"/>
    </source>
</evidence>
<dbReference type="Proteomes" id="UP000613743">
    <property type="component" value="Unassembled WGS sequence"/>
</dbReference>
<evidence type="ECO:0000313" key="16">
    <source>
        <dbReference type="EMBL" id="GGI69685.1"/>
    </source>
</evidence>
<comment type="similarity">
    <text evidence="3">Belongs to the YkuD family.</text>
</comment>
<dbReference type="GO" id="GO:0042597">
    <property type="term" value="C:periplasmic space"/>
    <property type="evidence" value="ECO:0007669"/>
    <property type="project" value="UniProtKB-SubCell"/>
</dbReference>
<dbReference type="GO" id="GO:0018104">
    <property type="term" value="P:peptidoglycan-protein cross-linking"/>
    <property type="evidence" value="ECO:0007669"/>
    <property type="project" value="TreeGrafter"/>
</dbReference>
<evidence type="ECO:0000256" key="5">
    <source>
        <dbReference type="ARBA" id="ARBA00022679"/>
    </source>
</evidence>
<dbReference type="FunFam" id="2.40.440.10:FF:000001">
    <property type="entry name" value="L,D-transpeptidase YbiS"/>
    <property type="match status" value="1"/>
</dbReference>
<dbReference type="GO" id="GO:0016757">
    <property type="term" value="F:glycosyltransferase activity"/>
    <property type="evidence" value="ECO:0007669"/>
    <property type="project" value="UniProtKB-KW"/>
</dbReference>
<dbReference type="InterPro" id="IPR041597">
    <property type="entry name" value="Ldt_C"/>
</dbReference>
<dbReference type="CDD" id="cd16913">
    <property type="entry name" value="YkuD_like"/>
    <property type="match status" value="1"/>
</dbReference>
<evidence type="ECO:0000256" key="4">
    <source>
        <dbReference type="ARBA" id="ARBA00022676"/>
    </source>
</evidence>
<dbReference type="SUPFAM" id="SSF54106">
    <property type="entry name" value="LysM domain"/>
    <property type="match status" value="1"/>
</dbReference>
<dbReference type="InterPro" id="IPR018392">
    <property type="entry name" value="LysM"/>
</dbReference>
<proteinExistence type="inferred from homology"/>
<evidence type="ECO:0000259" key="15">
    <source>
        <dbReference type="PROSITE" id="PS52029"/>
    </source>
</evidence>
<dbReference type="Pfam" id="PF17969">
    <property type="entry name" value="Ldt_C"/>
    <property type="match status" value="1"/>
</dbReference>
<dbReference type="SUPFAM" id="SSF141523">
    <property type="entry name" value="L,D-transpeptidase catalytic domain-like"/>
    <property type="match status" value="1"/>
</dbReference>
<dbReference type="RefSeq" id="WP_188917227.1">
    <property type="nucleotide sequence ID" value="NZ_BMPZ01000001.1"/>
</dbReference>
<keyword evidence="7" id="KW-0574">Periplasm</keyword>